<dbReference type="EMBL" id="CMVM020000345">
    <property type="status" value="NOT_ANNOTATED_CDS"/>
    <property type="molecule type" value="Genomic_DNA"/>
</dbReference>
<reference evidence="1" key="2">
    <citation type="submission" date="2022-06" db="UniProtKB">
        <authorList>
            <consortium name="EnsemblMetazoa"/>
        </authorList>
    </citation>
    <scope>IDENTIFICATION</scope>
</reference>
<proteinExistence type="predicted"/>
<evidence type="ECO:0000313" key="2">
    <source>
        <dbReference type="Proteomes" id="UP000024404"/>
    </source>
</evidence>
<dbReference type="EnsemblMetazoa" id="OVOC10657.1">
    <property type="protein sequence ID" value="OVOC10657.1"/>
    <property type="gene ID" value="WBGene00247466"/>
</dbReference>
<accession>A0A8R1XNC9</accession>
<organism evidence="1 2">
    <name type="scientific">Onchocerca volvulus</name>
    <dbReference type="NCBI Taxonomy" id="6282"/>
    <lineage>
        <taxon>Eukaryota</taxon>
        <taxon>Metazoa</taxon>
        <taxon>Ecdysozoa</taxon>
        <taxon>Nematoda</taxon>
        <taxon>Chromadorea</taxon>
        <taxon>Rhabditida</taxon>
        <taxon>Spirurina</taxon>
        <taxon>Spiruromorpha</taxon>
        <taxon>Filarioidea</taxon>
        <taxon>Onchocercidae</taxon>
        <taxon>Onchocerca</taxon>
    </lineage>
</organism>
<protein>
    <submittedName>
        <fullName evidence="1">Uncharacterized protein</fullName>
    </submittedName>
</protein>
<reference evidence="2" key="1">
    <citation type="submission" date="2013-10" db="EMBL/GenBank/DDBJ databases">
        <title>Genome sequencing of Onchocerca volvulus.</title>
        <authorList>
            <person name="Cotton J."/>
            <person name="Tsai J."/>
            <person name="Stanley E."/>
            <person name="Tracey A."/>
            <person name="Holroyd N."/>
            <person name="Lustigman S."/>
            <person name="Berriman M."/>
        </authorList>
    </citation>
    <scope>NUCLEOTIDE SEQUENCE</scope>
</reference>
<name>A0A8R1XNC9_ONCVO</name>
<dbReference type="Proteomes" id="UP000024404">
    <property type="component" value="Unassembled WGS sequence"/>
</dbReference>
<dbReference type="AlphaFoldDB" id="A0A8R1XNC9"/>
<sequence>MVISRKRYSVSHLVLSTFSPALQLDSDEDDERY</sequence>
<keyword evidence="2" id="KW-1185">Reference proteome</keyword>
<evidence type="ECO:0000313" key="1">
    <source>
        <dbReference type="EnsemblMetazoa" id="OVOC10657.1"/>
    </source>
</evidence>